<evidence type="ECO:0000259" key="2">
    <source>
        <dbReference type="Pfam" id="PF09917"/>
    </source>
</evidence>
<dbReference type="Gene3D" id="2.40.128.520">
    <property type="match status" value="1"/>
</dbReference>
<reference evidence="3 4" key="1">
    <citation type="submission" date="2016-11" db="EMBL/GenBank/DDBJ databases">
        <title>Study of marine rhodopsin-containing bacteria.</title>
        <authorList>
            <person name="Yoshizawa S."/>
            <person name="Kumagai Y."/>
            <person name="Kogure K."/>
        </authorList>
    </citation>
    <scope>NUCLEOTIDE SEQUENCE [LARGE SCALE GENOMIC DNA]</scope>
    <source>
        <strain evidence="3 4">SG-29</strain>
    </source>
</reference>
<feature type="domain" description="DUF2147" evidence="2">
    <location>
        <begin position="28"/>
        <end position="156"/>
    </location>
</feature>
<evidence type="ECO:0000313" key="3">
    <source>
        <dbReference type="EMBL" id="OZC02603.1"/>
    </source>
</evidence>
<dbReference type="RefSeq" id="WP_094547036.1">
    <property type="nucleotide sequence ID" value="NZ_MQWB01000001.1"/>
</dbReference>
<evidence type="ECO:0000313" key="4">
    <source>
        <dbReference type="Proteomes" id="UP000216446"/>
    </source>
</evidence>
<name>A0A259TXV1_9BACT</name>
<gene>
    <name evidence="3" type="ORF">BSZ36_06215</name>
</gene>
<dbReference type="Pfam" id="PF09917">
    <property type="entry name" value="DUF2147"/>
    <property type="match status" value="1"/>
</dbReference>
<keyword evidence="1" id="KW-0732">Signal</keyword>
<dbReference type="InterPro" id="IPR019223">
    <property type="entry name" value="DUF2147"/>
</dbReference>
<feature type="signal peptide" evidence="1">
    <location>
        <begin position="1"/>
        <end position="23"/>
    </location>
</feature>
<feature type="chain" id="PRO_5012085193" description="DUF2147 domain-containing protein" evidence="1">
    <location>
        <begin position="24"/>
        <end position="158"/>
    </location>
</feature>
<comment type="caution">
    <text evidence="3">The sequence shown here is derived from an EMBL/GenBank/DDBJ whole genome shotgun (WGS) entry which is preliminary data.</text>
</comment>
<sequence>MTLRISRFVGVAALLALALPAFAQSPVGQWRTFEDGNAKSIVEISESRGVLTGRIIRLLPEGRTCGNCVDRYPNDGPVAAMRGRQLKGSNLRDLVILSGFSDPDGDGKYTGGSAFKPDEGKNYSGWMQVQSDGRLRLTGGYKILGRVIGKTQYWERVR</sequence>
<evidence type="ECO:0000256" key="1">
    <source>
        <dbReference type="SAM" id="SignalP"/>
    </source>
</evidence>
<keyword evidence="4" id="KW-1185">Reference proteome</keyword>
<accession>A0A259TXV1</accession>
<organism evidence="3 4">
    <name type="scientific">Rubricoccus marinus</name>
    <dbReference type="NCBI Taxonomy" id="716817"/>
    <lineage>
        <taxon>Bacteria</taxon>
        <taxon>Pseudomonadati</taxon>
        <taxon>Rhodothermota</taxon>
        <taxon>Rhodothermia</taxon>
        <taxon>Rhodothermales</taxon>
        <taxon>Rubricoccaceae</taxon>
        <taxon>Rubricoccus</taxon>
    </lineage>
</organism>
<dbReference type="PANTHER" id="PTHR36919:SF2">
    <property type="entry name" value="BLL6627 PROTEIN"/>
    <property type="match status" value="1"/>
</dbReference>
<protein>
    <recommendedName>
        <fullName evidence="2">DUF2147 domain-containing protein</fullName>
    </recommendedName>
</protein>
<dbReference type="InParanoid" id="A0A259TXV1"/>
<dbReference type="Proteomes" id="UP000216446">
    <property type="component" value="Unassembled WGS sequence"/>
</dbReference>
<dbReference type="PANTHER" id="PTHR36919">
    <property type="entry name" value="BLR1215 PROTEIN"/>
    <property type="match status" value="1"/>
</dbReference>
<dbReference type="AlphaFoldDB" id="A0A259TXV1"/>
<proteinExistence type="predicted"/>
<dbReference type="OrthoDB" id="9814399at2"/>
<dbReference type="EMBL" id="MQWB01000001">
    <property type="protein sequence ID" value="OZC02603.1"/>
    <property type="molecule type" value="Genomic_DNA"/>
</dbReference>